<keyword evidence="1" id="KW-0472">Membrane</keyword>
<feature type="transmembrane region" description="Helical" evidence="1">
    <location>
        <begin position="12"/>
        <end position="33"/>
    </location>
</feature>
<evidence type="ECO:0000313" key="3">
    <source>
        <dbReference type="Proteomes" id="UP000423756"/>
    </source>
</evidence>
<organism evidence="2 3">
    <name type="scientific">Vibrio chagasii</name>
    <dbReference type="NCBI Taxonomy" id="170679"/>
    <lineage>
        <taxon>Bacteria</taxon>
        <taxon>Pseudomonadati</taxon>
        <taxon>Pseudomonadota</taxon>
        <taxon>Gammaproteobacteria</taxon>
        <taxon>Vibrionales</taxon>
        <taxon>Vibrionaceae</taxon>
        <taxon>Vibrio</taxon>
    </lineage>
</organism>
<dbReference type="AlphaFoldDB" id="A0A7V7TGJ2"/>
<dbReference type="EMBL" id="VZPX01000020">
    <property type="protein sequence ID" value="KAB0479743.1"/>
    <property type="molecule type" value="Genomic_DNA"/>
</dbReference>
<feature type="transmembrane region" description="Helical" evidence="1">
    <location>
        <begin position="178"/>
        <end position="202"/>
    </location>
</feature>
<feature type="transmembrane region" description="Helical" evidence="1">
    <location>
        <begin position="71"/>
        <end position="90"/>
    </location>
</feature>
<dbReference type="Proteomes" id="UP000423756">
    <property type="component" value="Unassembled WGS sequence"/>
</dbReference>
<gene>
    <name evidence="2" type="ORF">F7Q91_11470</name>
</gene>
<feature type="transmembrane region" description="Helical" evidence="1">
    <location>
        <begin position="48"/>
        <end position="64"/>
    </location>
</feature>
<accession>A0A7V7TGJ2</accession>
<keyword evidence="1" id="KW-0812">Transmembrane</keyword>
<protein>
    <submittedName>
        <fullName evidence="2">Uncharacterized protein</fullName>
    </submittedName>
</protein>
<sequence>MGLSVMIKKMIWMLVRVFIAYLMIAPTYAIFILSNTATPRLFDTDPEVLVWLSCFLLVIGYVLIRFSRTKYMGKLLSLAVLGAVVLTMYVDVRYRIFEVSVNAWSLFLAVLYLIMLLYFIFPVRQFKPLLSLAPVASVSWFLVWALVMPISLTYELISSKTTISMENYQKVVDLLPEVYLHGFQSGLFAMSLVIWLYAFVVFGHNPKRSYQQLVSHAIRIRNAWL</sequence>
<reference evidence="2 3" key="1">
    <citation type="submission" date="2019-09" db="EMBL/GenBank/DDBJ databases">
        <title>Draft genome sequences of 48 bacterial type strains from the CCUG.</title>
        <authorList>
            <person name="Tunovic T."/>
            <person name="Pineiro-Iglesias B."/>
            <person name="Unosson C."/>
            <person name="Inganas E."/>
            <person name="Ohlen M."/>
            <person name="Cardew S."/>
            <person name="Jensie-Markopoulos S."/>
            <person name="Salva-Serra F."/>
            <person name="Jaen-Luchoro D."/>
            <person name="Karlsson R."/>
            <person name="Svensson-Stadler L."/>
            <person name="Chun J."/>
            <person name="Moore E."/>
        </authorList>
    </citation>
    <scope>NUCLEOTIDE SEQUENCE [LARGE SCALE GENOMIC DNA]</scope>
    <source>
        <strain evidence="2 3">CCUG 48643</strain>
    </source>
</reference>
<proteinExistence type="predicted"/>
<feature type="transmembrane region" description="Helical" evidence="1">
    <location>
        <begin position="128"/>
        <end position="147"/>
    </location>
</feature>
<evidence type="ECO:0000256" key="1">
    <source>
        <dbReference type="SAM" id="Phobius"/>
    </source>
</evidence>
<comment type="caution">
    <text evidence="2">The sequence shown here is derived from an EMBL/GenBank/DDBJ whole genome shotgun (WGS) entry which is preliminary data.</text>
</comment>
<name>A0A7V7TGJ2_9VIBR</name>
<feature type="transmembrane region" description="Helical" evidence="1">
    <location>
        <begin position="102"/>
        <end position="121"/>
    </location>
</feature>
<keyword evidence="1" id="KW-1133">Transmembrane helix</keyword>
<evidence type="ECO:0000313" key="2">
    <source>
        <dbReference type="EMBL" id="KAB0479743.1"/>
    </source>
</evidence>